<dbReference type="EMBL" id="JQBL01000005">
    <property type="protein sequence ID" value="KRN50832.1"/>
    <property type="molecule type" value="Genomic_DNA"/>
</dbReference>
<dbReference type="Pfam" id="PF17802">
    <property type="entry name" value="SpaA"/>
    <property type="match status" value="4"/>
</dbReference>
<evidence type="ECO:0000256" key="3">
    <source>
        <dbReference type="ARBA" id="ARBA00022729"/>
    </source>
</evidence>
<dbReference type="Gene3D" id="2.60.40.10">
    <property type="entry name" value="Immunoglobulins"/>
    <property type="match status" value="5"/>
</dbReference>
<evidence type="ECO:0000259" key="6">
    <source>
        <dbReference type="Pfam" id="PF17802"/>
    </source>
</evidence>
<keyword evidence="4" id="KW-1133">Transmembrane helix</keyword>
<dbReference type="Proteomes" id="UP000051841">
    <property type="component" value="Unassembled WGS sequence"/>
</dbReference>
<evidence type="ECO:0000256" key="2">
    <source>
        <dbReference type="ARBA" id="ARBA00022525"/>
    </source>
</evidence>
<feature type="signal peptide" evidence="5">
    <location>
        <begin position="1"/>
        <end position="28"/>
    </location>
</feature>
<feature type="domain" description="SpaA-like prealbumin fold" evidence="6">
    <location>
        <begin position="532"/>
        <end position="618"/>
    </location>
</feature>
<keyword evidence="4" id="KW-0812">Transmembrane</keyword>
<evidence type="ECO:0000313" key="8">
    <source>
        <dbReference type="Proteomes" id="UP000051841"/>
    </source>
</evidence>
<feature type="domain" description="SpaA-like prealbumin fold" evidence="6">
    <location>
        <begin position="628"/>
        <end position="702"/>
    </location>
</feature>
<dbReference type="Gene3D" id="3.90.1720.10">
    <property type="entry name" value="endopeptidase domain like (from Nostoc punctiforme)"/>
    <property type="match status" value="1"/>
</dbReference>
<dbReference type="PATRIC" id="fig|1410657.5.peg.1700"/>
<keyword evidence="2" id="KW-0964">Secreted</keyword>
<keyword evidence="3 5" id="KW-0732">Signal</keyword>
<evidence type="ECO:0000256" key="1">
    <source>
        <dbReference type="ARBA" id="ARBA00007257"/>
    </source>
</evidence>
<sequence>MQGGSNMKKWRIVLMIGLLISAVTPVMAANSMKYDLTDYFGVTRNEVVSYLTKNKSRFLGTPYGADKAHEDPVPGKKGHMQCTGFIWYVLYNMPVKKHHARNEIPDGVSANKVGWVSWANKNNIRYYDFKTKKDMLNSGILEKGDIIWSFVDGGVTTKNGSHHVGFFWGDSPHDDKYWHSSNRQDKTSKGNLIEGIVTGNRISKIEPKKKTVKLWRVYKWKTVKKYRFTLLKSATTEGVNTSGDLSGAIFSIHNDSPSGKEVGRLVTDKEGKALSPELEEGIYYIKEETPPKNYQIMDNPIKVNLNAENIICKSVDRPSLGQVKLVKHNHAKPLPHVIFSLRADEDFVKYKKGDKIEQLETDEKGEAISSKLGLGKYYVVEEKTVEGHVLDQKEYHFTLSKDNEVYTLNNGQPIINRNVVISKTDITTGKEVKGAHLTIFEDTNKNGVLDQNERNIVDEWESDGSEHLAKGLKTDHSYILSEVLKKDDSFINGAPEGYVKSEDVAFSIDSHSDVIINGKVKAKVEMKDNVYRVYKKDMADQEVEGAHLCVFEDRNQNKKCDQGEEVDEWISDNKAHPIKGLEENHEYILTETMAPEGYQIANSMSFKVKNDKVEKTIIMHDDYLYTDLIVEKVDEEGKVLNDKSGVFGLYKDKKCIMKKHLENGQVKFDHLLFGTYIIKEEEAPKGYELNRKEEIVHINNDTRGDGTITLTVMNRKHYEVKKENKEVKLSKKTVETGDSTSIIAIVLMMVISLAIIFTIGFRH</sequence>
<proteinExistence type="inferred from homology"/>
<dbReference type="InterPro" id="IPR041033">
    <property type="entry name" value="SpaA_PFL_dom_1"/>
</dbReference>
<organism evidence="7 8">
    <name type="scientific">Kandleria vitulina DSM 20405</name>
    <dbReference type="NCBI Taxonomy" id="1410657"/>
    <lineage>
        <taxon>Bacteria</taxon>
        <taxon>Bacillati</taxon>
        <taxon>Bacillota</taxon>
        <taxon>Erysipelotrichia</taxon>
        <taxon>Erysipelotrichales</taxon>
        <taxon>Coprobacillaceae</taxon>
        <taxon>Kandleria</taxon>
    </lineage>
</organism>
<feature type="domain" description="SpaA-like prealbumin fold" evidence="6">
    <location>
        <begin position="322"/>
        <end position="408"/>
    </location>
</feature>
<feature type="transmembrane region" description="Helical" evidence="4">
    <location>
        <begin position="742"/>
        <end position="761"/>
    </location>
</feature>
<dbReference type="PANTHER" id="PTHR36108:SF13">
    <property type="entry name" value="COLOSSIN-B-RELATED"/>
    <property type="match status" value="1"/>
</dbReference>
<dbReference type="AlphaFoldDB" id="A0A0R2HCT4"/>
<reference evidence="7 8" key="1">
    <citation type="journal article" date="2015" name="Genome Announc.">
        <title>Expanding the biotechnology potential of lactobacilli through comparative genomics of 213 strains and associated genera.</title>
        <authorList>
            <person name="Sun Z."/>
            <person name="Harris H.M."/>
            <person name="McCann A."/>
            <person name="Guo C."/>
            <person name="Argimon S."/>
            <person name="Zhang W."/>
            <person name="Yang X."/>
            <person name="Jeffery I.B."/>
            <person name="Cooney J.C."/>
            <person name="Kagawa T.F."/>
            <person name="Liu W."/>
            <person name="Song Y."/>
            <person name="Salvetti E."/>
            <person name="Wrobel A."/>
            <person name="Rasinkangas P."/>
            <person name="Parkhill J."/>
            <person name="Rea M.C."/>
            <person name="O'Sullivan O."/>
            <person name="Ritari J."/>
            <person name="Douillard F.P."/>
            <person name="Paul Ross R."/>
            <person name="Yang R."/>
            <person name="Briner A.E."/>
            <person name="Felis G.E."/>
            <person name="de Vos W.M."/>
            <person name="Barrangou R."/>
            <person name="Klaenhammer T.R."/>
            <person name="Caufield P.W."/>
            <person name="Cui Y."/>
            <person name="Zhang H."/>
            <person name="O'Toole P.W."/>
        </authorList>
    </citation>
    <scope>NUCLEOTIDE SEQUENCE [LARGE SCALE GENOMIC DNA]</scope>
    <source>
        <strain evidence="7 8">DSM 20405</strain>
    </source>
</reference>
<keyword evidence="4" id="KW-0472">Membrane</keyword>
<feature type="domain" description="SpaA-like prealbumin fold" evidence="6">
    <location>
        <begin position="240"/>
        <end position="310"/>
    </location>
</feature>
<accession>A0A0R2HCT4</accession>
<evidence type="ECO:0000313" key="7">
    <source>
        <dbReference type="EMBL" id="KRN50832.1"/>
    </source>
</evidence>
<evidence type="ECO:0000256" key="4">
    <source>
        <dbReference type="SAM" id="Phobius"/>
    </source>
</evidence>
<keyword evidence="8" id="KW-1185">Reference proteome</keyword>
<evidence type="ECO:0000256" key="5">
    <source>
        <dbReference type="SAM" id="SignalP"/>
    </source>
</evidence>
<comment type="caution">
    <text evidence="7">The sequence shown here is derived from an EMBL/GenBank/DDBJ whole genome shotgun (WGS) entry which is preliminary data.</text>
</comment>
<dbReference type="InterPro" id="IPR013783">
    <property type="entry name" value="Ig-like_fold"/>
</dbReference>
<comment type="similarity">
    <text evidence="1">Belongs to the serine-aspartate repeat-containing protein (SDr) family.</text>
</comment>
<gene>
    <name evidence="7" type="ORF">IV49_GL001648</name>
</gene>
<protein>
    <recommendedName>
        <fullName evidence="6">SpaA-like prealbumin fold domain-containing protein</fullName>
    </recommendedName>
</protein>
<feature type="chain" id="PRO_5006417695" description="SpaA-like prealbumin fold domain-containing protein" evidence="5">
    <location>
        <begin position="29"/>
        <end position="763"/>
    </location>
</feature>
<name>A0A0R2HCT4_9FIRM</name>
<dbReference type="PANTHER" id="PTHR36108">
    <property type="entry name" value="COLOSSIN-B-RELATED"/>
    <property type="match status" value="1"/>
</dbReference>